<feature type="transmembrane region" description="Helical" evidence="1">
    <location>
        <begin position="129"/>
        <end position="159"/>
    </location>
</feature>
<gene>
    <name evidence="2" type="ORF">SFLOR_v1c06500</name>
</gene>
<keyword evidence="1" id="KW-1133">Transmembrane helix</keyword>
<dbReference type="KEGG" id="sfz:SFLOR_v1c06500"/>
<feature type="transmembrane region" description="Helical" evidence="1">
    <location>
        <begin position="12"/>
        <end position="33"/>
    </location>
</feature>
<accession>A0A2K8SFU8</accession>
<proteinExistence type="predicted"/>
<feature type="transmembrane region" description="Helical" evidence="1">
    <location>
        <begin position="65"/>
        <end position="86"/>
    </location>
</feature>
<protein>
    <submittedName>
        <fullName evidence="2">Uncharacterized protein</fullName>
    </submittedName>
</protein>
<organism evidence="2 3">
    <name type="scientific">Spiroplasma floricola 23-6</name>
    <dbReference type="NCBI Taxonomy" id="1336749"/>
    <lineage>
        <taxon>Bacteria</taxon>
        <taxon>Bacillati</taxon>
        <taxon>Mycoplasmatota</taxon>
        <taxon>Mollicutes</taxon>
        <taxon>Entomoplasmatales</taxon>
        <taxon>Spiroplasmataceae</taxon>
        <taxon>Spiroplasma</taxon>
    </lineage>
</organism>
<reference evidence="2 3" key="1">
    <citation type="submission" date="2017-12" db="EMBL/GenBank/DDBJ databases">
        <title>Complete genome sequence of Spiroplasma floricola 23-6 (ATCC 29989).</title>
        <authorList>
            <person name="Tsai Y.-M."/>
            <person name="Wu P.-S."/>
            <person name="Lo W.-S."/>
            <person name="Kuo C.-H."/>
        </authorList>
    </citation>
    <scope>NUCLEOTIDE SEQUENCE [LARGE SCALE GENOMIC DNA]</scope>
    <source>
        <strain evidence="2 3">23-6</strain>
    </source>
</reference>
<sequence>MLRVSKTSSNVSIYLLLITLIPIMIIGIFMIALKSLMFKGYELLWKLGTWLQQVSEASLDTIKGFGWTVSTICLVFYIILIINLILINSRRGFIQRIGFAFGVAIGLCLFIIAFLPLMAKNSIKIDPSLIELIFGLLLATVGLHSIVLLIGSTLGLIFAKTSIDYYETKKVKIEKKTKNLTQ</sequence>
<evidence type="ECO:0000313" key="2">
    <source>
        <dbReference type="EMBL" id="AUB31700.1"/>
    </source>
</evidence>
<dbReference type="AlphaFoldDB" id="A0A2K8SFU8"/>
<name>A0A2K8SFU8_9MOLU</name>
<dbReference type="Proteomes" id="UP000231823">
    <property type="component" value="Chromosome"/>
</dbReference>
<keyword evidence="1" id="KW-0812">Transmembrane</keyword>
<keyword evidence="1" id="KW-0472">Membrane</keyword>
<evidence type="ECO:0000256" key="1">
    <source>
        <dbReference type="SAM" id="Phobius"/>
    </source>
</evidence>
<dbReference type="EMBL" id="CP025057">
    <property type="protein sequence ID" value="AUB31700.1"/>
    <property type="molecule type" value="Genomic_DNA"/>
</dbReference>
<dbReference type="OrthoDB" id="390162at2"/>
<dbReference type="RefSeq" id="WP_100916676.1">
    <property type="nucleotide sequence ID" value="NZ_CP025057.1"/>
</dbReference>
<feature type="transmembrane region" description="Helical" evidence="1">
    <location>
        <begin position="98"/>
        <end position="117"/>
    </location>
</feature>
<keyword evidence="3" id="KW-1185">Reference proteome</keyword>
<evidence type="ECO:0000313" key="3">
    <source>
        <dbReference type="Proteomes" id="UP000231823"/>
    </source>
</evidence>